<feature type="domain" description="Phosphotyrosine protein phosphatase I" evidence="6">
    <location>
        <begin position="6"/>
        <end position="158"/>
    </location>
</feature>
<dbReference type="InterPro" id="IPR023485">
    <property type="entry name" value="Ptyr_pPase"/>
</dbReference>
<evidence type="ECO:0000256" key="5">
    <source>
        <dbReference type="PIRSR" id="PIRSR617867-1"/>
    </source>
</evidence>
<dbReference type="EC" id="3.1.3.48" evidence="2"/>
<comment type="caution">
    <text evidence="7">The sequence shown here is derived from an EMBL/GenBank/DDBJ whole genome shotgun (WGS) entry which is preliminary data.</text>
</comment>
<evidence type="ECO:0000313" key="8">
    <source>
        <dbReference type="Proteomes" id="UP000003111"/>
    </source>
</evidence>
<dbReference type="InterPro" id="IPR017867">
    <property type="entry name" value="Tyr_phospatase_low_mol_wt"/>
</dbReference>
<dbReference type="Proteomes" id="UP000003111">
    <property type="component" value="Unassembled WGS sequence"/>
</dbReference>
<dbReference type="eggNOG" id="COG0394">
    <property type="taxonomic scope" value="Bacteria"/>
</dbReference>
<reference evidence="7" key="1">
    <citation type="submission" date="2010-08" db="EMBL/GenBank/DDBJ databases">
        <authorList>
            <person name="Muzny D."/>
            <person name="Qin X."/>
            <person name="Buhay C."/>
            <person name="Dugan-Rocha S."/>
            <person name="Ding Y."/>
            <person name="Chen G."/>
            <person name="Hawes A."/>
            <person name="Holder M."/>
            <person name="Jhangiani S."/>
            <person name="Johnson A."/>
            <person name="Khan Z."/>
            <person name="Li Z."/>
            <person name="Liu W."/>
            <person name="Liu X."/>
            <person name="Perez L."/>
            <person name="Shen H."/>
            <person name="Wang Q."/>
            <person name="Watt J."/>
            <person name="Xi L."/>
            <person name="Xin Y."/>
            <person name="Zhou J."/>
            <person name="Deng J."/>
            <person name="Jiang H."/>
            <person name="Liu Y."/>
            <person name="Qu J."/>
            <person name="Song X.-Z."/>
            <person name="Zhang L."/>
            <person name="Villasana D."/>
            <person name="Johnson A."/>
            <person name="Liu J."/>
            <person name="Liyanage D."/>
            <person name="Lorensuhewa L."/>
            <person name="Robinson T."/>
            <person name="Song A."/>
            <person name="Song B.-B."/>
            <person name="Dinh H."/>
            <person name="Thornton R."/>
            <person name="Coyle M."/>
            <person name="Francisco L."/>
            <person name="Jackson L."/>
            <person name="Javaid M."/>
            <person name="Korchina V."/>
            <person name="Kovar C."/>
            <person name="Mata R."/>
            <person name="Mathew T."/>
            <person name="Ngo R."/>
            <person name="Nguyen L."/>
            <person name="Nguyen N."/>
            <person name="Okwuonu G."/>
            <person name="Ongeri F."/>
            <person name="Pham C."/>
            <person name="Simmons D."/>
            <person name="Wilczek-Boney K."/>
            <person name="Hale W."/>
            <person name="Jakkamsetti A."/>
            <person name="Pham P."/>
            <person name="Ruth R."/>
            <person name="San Lucas F."/>
            <person name="Warren J."/>
            <person name="Zhang J."/>
            <person name="Zhao Z."/>
            <person name="Zhou C."/>
            <person name="Zhu D."/>
            <person name="Lee S."/>
            <person name="Bess C."/>
            <person name="Blankenburg K."/>
            <person name="Forbes L."/>
            <person name="Fu Q."/>
            <person name="Gubbala S."/>
            <person name="Hirani K."/>
            <person name="Jayaseelan J.C."/>
            <person name="Lara F."/>
            <person name="Munidasa M."/>
            <person name="Palculict T."/>
            <person name="Patil S."/>
            <person name="Pu L.-L."/>
            <person name="Saada N."/>
            <person name="Tang L."/>
            <person name="Weissenberger G."/>
            <person name="Zhu Y."/>
            <person name="Hemphill L."/>
            <person name="Shang Y."/>
            <person name="Youmans B."/>
            <person name="Ayvaz T."/>
            <person name="Ross M."/>
            <person name="Santibanez J."/>
            <person name="Aqrawi P."/>
            <person name="Gross S."/>
            <person name="Joshi V."/>
            <person name="Fowler G."/>
            <person name="Nazareth L."/>
            <person name="Reid J."/>
            <person name="Worley K."/>
            <person name="Petrosino J."/>
            <person name="Highlander S."/>
            <person name="Gibbs R."/>
        </authorList>
    </citation>
    <scope>NUCLEOTIDE SEQUENCE [LARGE SCALE GENOMIC DNA]</scope>
    <source>
        <strain evidence="7">DSM 15272</strain>
    </source>
</reference>
<evidence type="ECO:0000256" key="2">
    <source>
        <dbReference type="ARBA" id="ARBA00013064"/>
    </source>
</evidence>
<feature type="active site" evidence="5">
    <location>
        <position position="18"/>
    </location>
</feature>
<dbReference type="Pfam" id="PF01451">
    <property type="entry name" value="LMWPc"/>
    <property type="match status" value="1"/>
</dbReference>
<dbReference type="OrthoDB" id="9784339at2"/>
<evidence type="ECO:0000259" key="6">
    <source>
        <dbReference type="SMART" id="SM00226"/>
    </source>
</evidence>
<protein>
    <recommendedName>
        <fullName evidence="2">protein-tyrosine-phosphatase</fullName>
        <ecNumber evidence="2">3.1.3.48</ecNumber>
    </recommendedName>
</protein>
<keyword evidence="4" id="KW-0904">Protein phosphatase</keyword>
<feature type="active site" description="Proton donor" evidence="5">
    <location>
        <position position="132"/>
    </location>
</feature>
<dbReference type="CDD" id="cd16343">
    <property type="entry name" value="LMWPTP"/>
    <property type="match status" value="1"/>
</dbReference>
<dbReference type="AlphaFoldDB" id="E2SFD0"/>
<dbReference type="PRINTS" id="PR00719">
    <property type="entry name" value="LMWPTPASE"/>
</dbReference>
<dbReference type="Gene3D" id="3.40.50.2300">
    <property type="match status" value="1"/>
</dbReference>
<dbReference type="InterPro" id="IPR050438">
    <property type="entry name" value="LMW_PTPase"/>
</dbReference>
<accession>E2SFD0</accession>
<dbReference type="InterPro" id="IPR036196">
    <property type="entry name" value="Ptyr_pPase_sf"/>
</dbReference>
<gene>
    <name evidence="7" type="primary">ptpA</name>
    <name evidence="7" type="ORF">HMPREF0063_12739</name>
</gene>
<keyword evidence="3 7" id="KW-0378">Hydrolase</keyword>
<evidence type="ECO:0000256" key="1">
    <source>
        <dbReference type="ARBA" id="ARBA00011063"/>
    </source>
</evidence>
<keyword evidence="8" id="KW-1185">Reference proteome</keyword>
<evidence type="ECO:0000313" key="7">
    <source>
        <dbReference type="EMBL" id="EFQ82031.1"/>
    </source>
</evidence>
<name>E2SFD0_9ACTN</name>
<evidence type="ECO:0000256" key="3">
    <source>
        <dbReference type="ARBA" id="ARBA00022801"/>
    </source>
</evidence>
<dbReference type="EMBL" id="ACLF03000012">
    <property type="protein sequence ID" value="EFQ82031.1"/>
    <property type="molecule type" value="Genomic_DNA"/>
</dbReference>
<evidence type="ECO:0000256" key="4">
    <source>
        <dbReference type="ARBA" id="ARBA00022912"/>
    </source>
</evidence>
<proteinExistence type="inferred from homology"/>
<dbReference type="HOGENOM" id="CLU_071415_2_1_11"/>
<dbReference type="PANTHER" id="PTHR11717">
    <property type="entry name" value="LOW MOLECULAR WEIGHT PROTEIN TYROSINE PHOSPHATASE"/>
    <property type="match status" value="1"/>
</dbReference>
<comment type="similarity">
    <text evidence="1">Belongs to the low molecular weight phosphotyrosine protein phosphatase family.</text>
</comment>
<dbReference type="SUPFAM" id="SSF52788">
    <property type="entry name" value="Phosphotyrosine protein phosphatases I"/>
    <property type="match status" value="1"/>
</dbReference>
<dbReference type="STRING" id="585531.HMPREF0063_12739"/>
<dbReference type="GO" id="GO:0004725">
    <property type="term" value="F:protein tyrosine phosphatase activity"/>
    <property type="evidence" value="ECO:0007669"/>
    <property type="project" value="UniProtKB-EC"/>
</dbReference>
<dbReference type="RefSeq" id="WP_007079394.1">
    <property type="nucleotide sequence ID" value="NZ_CM001024.1"/>
</dbReference>
<dbReference type="PANTHER" id="PTHR11717:SF7">
    <property type="entry name" value="LOW MOLECULAR WEIGHT PHOSPHOTYROSINE PROTEIN PHOSPHATASE"/>
    <property type="match status" value="1"/>
</dbReference>
<organism evidence="7 8">
    <name type="scientific">Aeromicrobium marinum DSM 15272</name>
    <dbReference type="NCBI Taxonomy" id="585531"/>
    <lineage>
        <taxon>Bacteria</taxon>
        <taxon>Bacillati</taxon>
        <taxon>Actinomycetota</taxon>
        <taxon>Actinomycetes</taxon>
        <taxon>Propionibacteriales</taxon>
        <taxon>Nocardioidaceae</taxon>
        <taxon>Aeromicrobium</taxon>
    </lineage>
</organism>
<feature type="active site" description="Nucleophile" evidence="5">
    <location>
        <position position="12"/>
    </location>
</feature>
<sequence length="167" mass="18389">MPAEPYRVAVVCLGNICRSPMAHVVLEHRLAEAGLGDRVTVASAGTGDWHVGEPMDPRAAATLAEAGYDASRHRARKFTVDWYAEHDLLLAMDASNLANMSDLAPTVDAQEQVRMFRSFDPAADDRDDEVPDPWFGGDEGFRDVLEMVERTVDGIVEHLRARTAPRS</sequence>
<dbReference type="SMART" id="SM00226">
    <property type="entry name" value="LMWPc"/>
    <property type="match status" value="1"/>
</dbReference>